<dbReference type="KEGG" id="mls:MSLAZ_2330"/>
<evidence type="ECO:0000256" key="3">
    <source>
        <dbReference type="ARBA" id="ARBA00012030"/>
    </source>
</evidence>
<keyword evidence="14" id="KW-1185">Reference proteome</keyword>
<evidence type="ECO:0000256" key="7">
    <source>
        <dbReference type="ARBA" id="ARBA00022763"/>
    </source>
</evidence>
<dbReference type="Gene3D" id="3.40.470.10">
    <property type="entry name" value="Uracil-DNA glycosylase-like domain"/>
    <property type="match status" value="1"/>
</dbReference>
<evidence type="ECO:0000313" key="13">
    <source>
        <dbReference type="EMBL" id="AKB75591.1"/>
    </source>
</evidence>
<dbReference type="Pfam" id="PF03167">
    <property type="entry name" value="UDG"/>
    <property type="match status" value="1"/>
</dbReference>
<dbReference type="HOGENOM" id="CLU_044815_1_3_2"/>
<evidence type="ECO:0000256" key="6">
    <source>
        <dbReference type="ARBA" id="ARBA00022723"/>
    </source>
</evidence>
<dbReference type="SMART" id="SM00986">
    <property type="entry name" value="UDG"/>
    <property type="match status" value="1"/>
</dbReference>
<dbReference type="GO" id="GO:0004844">
    <property type="term" value="F:uracil DNA N-glycosylase activity"/>
    <property type="evidence" value="ECO:0007669"/>
    <property type="project" value="UniProtKB-EC"/>
</dbReference>
<dbReference type="CDD" id="cd10030">
    <property type="entry name" value="UDG-F4_TTUDGA_SPO1dp_like"/>
    <property type="match status" value="1"/>
</dbReference>
<dbReference type="AlphaFoldDB" id="A0A0E3S5E0"/>
<evidence type="ECO:0000256" key="2">
    <source>
        <dbReference type="ARBA" id="ARBA00006521"/>
    </source>
</evidence>
<comment type="similarity">
    <text evidence="2">Belongs to the uracil-DNA glycosylase (UDG) superfamily. Type 4 (UDGa) family.</text>
</comment>
<evidence type="ECO:0000259" key="12">
    <source>
        <dbReference type="SMART" id="SM00986"/>
    </source>
</evidence>
<dbReference type="InterPro" id="IPR005122">
    <property type="entry name" value="Uracil-DNA_glycosylase-like"/>
</dbReference>
<accession>A0A0E3S5E0</accession>
<evidence type="ECO:0000256" key="11">
    <source>
        <dbReference type="ARBA" id="ARBA00023204"/>
    </source>
</evidence>
<organism evidence="13 14">
    <name type="scientific">Methanosarcina lacustris Z-7289</name>
    <dbReference type="NCBI Taxonomy" id="1434111"/>
    <lineage>
        <taxon>Archaea</taxon>
        <taxon>Methanobacteriati</taxon>
        <taxon>Methanobacteriota</taxon>
        <taxon>Stenosarchaea group</taxon>
        <taxon>Methanomicrobia</taxon>
        <taxon>Methanosarcinales</taxon>
        <taxon>Methanosarcinaceae</taxon>
        <taxon>Methanosarcina</taxon>
    </lineage>
</organism>
<dbReference type="SMART" id="SM00987">
    <property type="entry name" value="UreE_C"/>
    <property type="match status" value="1"/>
</dbReference>
<dbReference type="NCBIfam" id="TIGR00758">
    <property type="entry name" value="UDG_fam4"/>
    <property type="match status" value="1"/>
</dbReference>
<protein>
    <recommendedName>
        <fullName evidence="4">Type-4 uracil-DNA glycosylase</fullName>
        <ecNumber evidence="3">3.2.2.27</ecNumber>
    </recommendedName>
</protein>
<evidence type="ECO:0000256" key="9">
    <source>
        <dbReference type="ARBA" id="ARBA00023004"/>
    </source>
</evidence>
<dbReference type="InterPro" id="IPR005273">
    <property type="entry name" value="Ura-DNA_glyco_family4"/>
</dbReference>
<keyword evidence="8" id="KW-0378">Hydrolase</keyword>
<dbReference type="SUPFAM" id="SSF52141">
    <property type="entry name" value="Uracil-DNA glycosylase-like"/>
    <property type="match status" value="1"/>
</dbReference>
<dbReference type="EC" id="3.2.2.27" evidence="3"/>
<dbReference type="InterPro" id="IPR036895">
    <property type="entry name" value="Uracil-DNA_glycosylase-like_sf"/>
</dbReference>
<dbReference type="PANTHER" id="PTHR33693">
    <property type="entry name" value="TYPE-5 URACIL-DNA GLYCOSYLASE"/>
    <property type="match status" value="1"/>
</dbReference>
<dbReference type="GO" id="GO:0046872">
    <property type="term" value="F:metal ion binding"/>
    <property type="evidence" value="ECO:0007669"/>
    <property type="project" value="UniProtKB-KW"/>
</dbReference>
<keyword evidence="6" id="KW-0479">Metal-binding</keyword>
<keyword evidence="5" id="KW-0004">4Fe-4S</keyword>
<keyword evidence="7" id="KW-0227">DNA damage</keyword>
<comment type="catalytic activity">
    <reaction evidence="1">
        <text>Hydrolyzes single-stranded DNA or mismatched double-stranded DNA and polynucleotides, releasing free uracil.</text>
        <dbReference type="EC" id="3.2.2.27"/>
    </reaction>
</comment>
<evidence type="ECO:0000256" key="1">
    <source>
        <dbReference type="ARBA" id="ARBA00001400"/>
    </source>
</evidence>
<dbReference type="GO" id="GO:0006281">
    <property type="term" value="P:DNA repair"/>
    <property type="evidence" value="ECO:0007669"/>
    <property type="project" value="UniProtKB-KW"/>
</dbReference>
<dbReference type="OrthoDB" id="8612at2157"/>
<keyword evidence="9" id="KW-0408">Iron</keyword>
<evidence type="ECO:0000313" key="14">
    <source>
        <dbReference type="Proteomes" id="UP000033072"/>
    </source>
</evidence>
<dbReference type="EMBL" id="CP009515">
    <property type="protein sequence ID" value="AKB75591.1"/>
    <property type="molecule type" value="Genomic_DNA"/>
</dbReference>
<dbReference type="PANTHER" id="PTHR33693:SF1">
    <property type="entry name" value="TYPE-4 URACIL-DNA GLYCOSYLASE"/>
    <property type="match status" value="1"/>
</dbReference>
<reference evidence="13 14" key="1">
    <citation type="submission" date="2014-07" db="EMBL/GenBank/DDBJ databases">
        <title>Methanogenic archaea and the global carbon cycle.</title>
        <authorList>
            <person name="Henriksen J.R."/>
            <person name="Luke J."/>
            <person name="Reinhart S."/>
            <person name="Benedict M.N."/>
            <person name="Youngblut N.D."/>
            <person name="Metcalf M.E."/>
            <person name="Whitaker R.J."/>
            <person name="Metcalf W.W."/>
        </authorList>
    </citation>
    <scope>NUCLEOTIDE SEQUENCE [LARGE SCALE GENOMIC DNA]</scope>
    <source>
        <strain evidence="13 14">Z-7289</strain>
    </source>
</reference>
<dbReference type="InterPro" id="IPR051536">
    <property type="entry name" value="UDG_Type-4/5"/>
</dbReference>
<gene>
    <name evidence="13" type="ORF">MSLAZ_2330</name>
</gene>
<keyword evidence="11" id="KW-0234">DNA repair</keyword>
<evidence type="ECO:0000256" key="4">
    <source>
        <dbReference type="ARBA" id="ARBA00019403"/>
    </source>
</evidence>
<evidence type="ECO:0000256" key="10">
    <source>
        <dbReference type="ARBA" id="ARBA00023014"/>
    </source>
</evidence>
<dbReference type="STRING" id="1434111.MSLAZ_2330"/>
<sequence>MKKVKAMASEEENCENFEERVLKLVEAGYETVAREAIACKRCPLYKSAIRRVIGKGSCNPKVFFIGEAPGKTENETGIPFYGRAGKQLDKMVEYMGLSEEDWFVTNTVKCRPPENRRPKASEIECCKPFLVAQITLLDPKIIILLGNTAEKSYCPERKLEWGVPVEHEGKTVLKLYHPAALIYTASKIEVQRAFIDKNRELWQ</sequence>
<feature type="domain" description="Uracil-DNA glycosylase-like" evidence="12">
    <location>
        <begin position="53"/>
        <end position="192"/>
    </location>
</feature>
<dbReference type="Proteomes" id="UP000033072">
    <property type="component" value="Chromosome"/>
</dbReference>
<keyword evidence="10" id="KW-0411">Iron-sulfur</keyword>
<dbReference type="PATRIC" id="fig|1434111.4.peg.3101"/>
<proteinExistence type="inferred from homology"/>
<dbReference type="GO" id="GO:0051539">
    <property type="term" value="F:4 iron, 4 sulfur cluster binding"/>
    <property type="evidence" value="ECO:0007669"/>
    <property type="project" value="UniProtKB-KW"/>
</dbReference>
<evidence type="ECO:0000256" key="8">
    <source>
        <dbReference type="ARBA" id="ARBA00022801"/>
    </source>
</evidence>
<name>A0A0E3S5E0_9EURY</name>
<evidence type="ECO:0000256" key="5">
    <source>
        <dbReference type="ARBA" id="ARBA00022485"/>
    </source>
</evidence>